<feature type="chain" id="PRO_5003617452" description="DUF1311 domain-containing protein" evidence="1">
    <location>
        <begin position="21"/>
        <end position="336"/>
    </location>
</feature>
<feature type="signal peptide" evidence="1">
    <location>
        <begin position="1"/>
        <end position="20"/>
    </location>
</feature>
<dbReference type="RefSeq" id="WP_009151393.1">
    <property type="nucleotide sequence ID" value="NZ_CP121471.1"/>
</dbReference>
<dbReference type="EMBL" id="JH603170">
    <property type="protein sequence ID" value="EIC20990.1"/>
    <property type="molecule type" value="Genomic_DNA"/>
</dbReference>
<dbReference type="AlphaFoldDB" id="H8Z7X8"/>
<keyword evidence="3" id="KW-1185">Reference proteome</keyword>
<sequence length="336" mass="38167">MRLFRFLLVIHVIAAMPVQADDQAIGEIRSYYNKISSEITRCNHSAKLSEQQDSTACRLYLIEISENQLNAPVAVVGIYQRTIRRWYDLSGSSGTEGNSYEPNAQTLVRVEIKGERSAVNWYEEYLYKGGKPLFYFRKSDFGEYRYYFDNDALVQFTEKGRPEAFEDDRYSMQQEDWRQVLNDARCQQQSDLSAEACSNSNQQTATVQEPGTNLCDSANSAVPEDLKMPETEHSLDKALAATDFLQREILGHLTDFELGNTPKSCQPPDCIAGIPWEMLNIGAPNAIMTLRGTLLKLQARYLSERSRNNPDEIPEEAAQRAVETYCTFLNKGPFAD</sequence>
<reference evidence="2 3" key="2">
    <citation type="submission" date="2011-11" db="EMBL/GenBank/DDBJ databases">
        <authorList>
            <consortium name="US DOE Joint Genome Institute"/>
            <person name="Lucas S."/>
            <person name="Han J."/>
            <person name="Lapidus A."/>
            <person name="Cheng J.-F."/>
            <person name="Goodwin L."/>
            <person name="Pitluck S."/>
            <person name="Peters L."/>
            <person name="Ovchinnikova G."/>
            <person name="Zhang X."/>
            <person name="Detter J.C."/>
            <person name="Han C."/>
            <person name="Tapia R."/>
            <person name="Land M."/>
            <person name="Hauser L."/>
            <person name="Kyrpides N."/>
            <person name="Ivanova N."/>
            <person name="Pagani I."/>
            <person name="Vogl K."/>
            <person name="Liu Z."/>
            <person name="Overmann J."/>
            <person name="Frigaard N.-U."/>
            <person name="Bryant D."/>
            <person name="Woyke T."/>
        </authorList>
    </citation>
    <scope>NUCLEOTIDE SEQUENCE [LARGE SCALE GENOMIC DNA]</scope>
    <source>
        <strain evidence="2 3">970</strain>
    </source>
</reference>
<reference evidence="3" key="1">
    <citation type="submission" date="2011-06" db="EMBL/GenBank/DDBJ databases">
        <authorList>
            <consortium name="US DOE Joint Genome Institute (JGI-PGF)"/>
            <person name="Lucas S."/>
            <person name="Han J."/>
            <person name="Lapidus A."/>
            <person name="Cheng J.-F."/>
            <person name="Goodwin L."/>
            <person name="Pitluck S."/>
            <person name="Peters L."/>
            <person name="Land M.L."/>
            <person name="Hauser L."/>
            <person name="Vogl K."/>
            <person name="Liu Z."/>
            <person name="Overmann J."/>
            <person name="Frigaard N.-U."/>
            <person name="Bryant D.A."/>
            <person name="Woyke T.J."/>
        </authorList>
    </citation>
    <scope>NUCLEOTIDE SEQUENCE [LARGE SCALE GENOMIC DNA]</scope>
    <source>
        <strain evidence="3">970</strain>
    </source>
</reference>
<evidence type="ECO:0000313" key="2">
    <source>
        <dbReference type="EMBL" id="EIC20990.1"/>
    </source>
</evidence>
<dbReference type="Proteomes" id="UP000002964">
    <property type="component" value="Unassembled WGS sequence"/>
</dbReference>
<proteinExistence type="predicted"/>
<evidence type="ECO:0008006" key="4">
    <source>
        <dbReference type="Google" id="ProtNLM"/>
    </source>
</evidence>
<dbReference type="STRING" id="631362.Thi970DRAFT_04672"/>
<gene>
    <name evidence="2" type="ORF">Thi970DRAFT_04672</name>
</gene>
<keyword evidence="1" id="KW-0732">Signal</keyword>
<name>H8Z7X8_9GAMM</name>
<protein>
    <recommendedName>
        <fullName evidence="4">DUF1311 domain-containing protein</fullName>
    </recommendedName>
</protein>
<evidence type="ECO:0000313" key="3">
    <source>
        <dbReference type="Proteomes" id="UP000002964"/>
    </source>
</evidence>
<accession>H8Z7X8</accession>
<organism evidence="2 3">
    <name type="scientific">Thiorhodovibrio frisius</name>
    <dbReference type="NCBI Taxonomy" id="631362"/>
    <lineage>
        <taxon>Bacteria</taxon>
        <taxon>Pseudomonadati</taxon>
        <taxon>Pseudomonadota</taxon>
        <taxon>Gammaproteobacteria</taxon>
        <taxon>Chromatiales</taxon>
        <taxon>Chromatiaceae</taxon>
        <taxon>Thiorhodovibrio</taxon>
    </lineage>
</organism>
<dbReference type="HOGENOM" id="CLU_826213_0_0_6"/>
<evidence type="ECO:0000256" key="1">
    <source>
        <dbReference type="SAM" id="SignalP"/>
    </source>
</evidence>